<gene>
    <name evidence="5" type="ORF">J2Z34_001936</name>
</gene>
<organism evidence="5 6">
    <name type="scientific">Youngiibacter multivorans</name>
    <dbReference type="NCBI Taxonomy" id="937251"/>
    <lineage>
        <taxon>Bacteria</taxon>
        <taxon>Bacillati</taxon>
        <taxon>Bacillota</taxon>
        <taxon>Clostridia</taxon>
        <taxon>Eubacteriales</taxon>
        <taxon>Clostridiaceae</taxon>
        <taxon>Youngiibacter</taxon>
    </lineage>
</organism>
<keyword evidence="2 5" id="KW-0808">Transferase</keyword>
<feature type="domain" description="Phosphate acetyl/butaryl transferase" evidence="4">
    <location>
        <begin position="77"/>
        <end position="294"/>
    </location>
</feature>
<dbReference type="PANTHER" id="PTHR43356">
    <property type="entry name" value="PHOSPHATE ACETYLTRANSFERASE"/>
    <property type="match status" value="1"/>
</dbReference>
<comment type="caution">
    <text evidence="5">The sequence shown here is derived from an EMBL/GenBank/DDBJ whole genome shotgun (WGS) entry which is preliminary data.</text>
</comment>
<evidence type="ECO:0000256" key="2">
    <source>
        <dbReference type="ARBA" id="ARBA00022679"/>
    </source>
</evidence>
<accession>A0ABS4G4H9</accession>
<dbReference type="InterPro" id="IPR050500">
    <property type="entry name" value="Phos_Acetyltrans/Butyryltrans"/>
</dbReference>
<dbReference type="RefSeq" id="WP_209459650.1">
    <property type="nucleotide sequence ID" value="NZ_JAGGKC010000015.1"/>
</dbReference>
<evidence type="ECO:0000313" key="6">
    <source>
        <dbReference type="Proteomes" id="UP001519271"/>
    </source>
</evidence>
<name>A0ABS4G4H9_9CLOT</name>
<dbReference type="InterPro" id="IPR012147">
    <property type="entry name" value="P_Ac_Bu_trans"/>
</dbReference>
<keyword evidence="3 5" id="KW-0012">Acyltransferase</keyword>
<reference evidence="5 6" key="1">
    <citation type="submission" date="2021-03" db="EMBL/GenBank/DDBJ databases">
        <title>Genomic Encyclopedia of Type Strains, Phase IV (KMG-IV): sequencing the most valuable type-strain genomes for metagenomic binning, comparative biology and taxonomic classification.</title>
        <authorList>
            <person name="Goeker M."/>
        </authorList>
    </citation>
    <scope>NUCLEOTIDE SEQUENCE [LARGE SCALE GENOMIC DNA]</scope>
    <source>
        <strain evidence="5 6">DSM 6139</strain>
    </source>
</reference>
<dbReference type="PANTHER" id="PTHR43356:SF2">
    <property type="entry name" value="PHOSPHATE ACETYLTRANSFERASE"/>
    <property type="match status" value="1"/>
</dbReference>
<evidence type="ECO:0000259" key="4">
    <source>
        <dbReference type="Pfam" id="PF01515"/>
    </source>
</evidence>
<proteinExistence type="inferred from homology"/>
<evidence type="ECO:0000256" key="1">
    <source>
        <dbReference type="ARBA" id="ARBA00005656"/>
    </source>
</evidence>
<comment type="similarity">
    <text evidence="1">Belongs to the phosphate acetyltransferase and butyryltransferase family.</text>
</comment>
<dbReference type="Pfam" id="PF01515">
    <property type="entry name" value="PTA_PTB"/>
    <property type="match status" value="1"/>
</dbReference>
<dbReference type="Proteomes" id="UP001519271">
    <property type="component" value="Unassembled WGS sequence"/>
</dbReference>
<dbReference type="InterPro" id="IPR002505">
    <property type="entry name" value="PTA_PTB"/>
</dbReference>
<dbReference type="NCBIfam" id="NF006045">
    <property type="entry name" value="PRK08190.1"/>
    <property type="match status" value="1"/>
</dbReference>
<evidence type="ECO:0000313" key="5">
    <source>
        <dbReference type="EMBL" id="MBP1919447.1"/>
    </source>
</evidence>
<evidence type="ECO:0000256" key="3">
    <source>
        <dbReference type="ARBA" id="ARBA00023315"/>
    </source>
</evidence>
<dbReference type="EC" id="2.3.1.19" evidence="5"/>
<protein>
    <submittedName>
        <fullName evidence="5">Phosphate butyryltransferase</fullName>
        <ecNumber evidence="5">2.3.1.19</ecNumber>
    </submittedName>
</protein>
<dbReference type="SUPFAM" id="SSF53659">
    <property type="entry name" value="Isocitrate/Isopropylmalate dehydrogenase-like"/>
    <property type="match status" value="1"/>
</dbReference>
<dbReference type="EMBL" id="JAGGKC010000015">
    <property type="protein sequence ID" value="MBP1919447.1"/>
    <property type="molecule type" value="Genomic_DNA"/>
</dbReference>
<sequence>MFVKSFSHLIELTKEKKANKIAVAAADDAEIIEVIYQAESINLAEFILLGDIDKMRTIISEHNWNIRAELIDEKDHKKAADLAVDLVVQGKAGTLMKGMLHSSVFLKAILNKDKGLNIGKHITQISVLEKDNGEGLRFITDCAITVNPDLLGKKEVLENAVGLAHKLGIKIPKVAVLASLEVINPTMQDTIDAAVLSKMSERGQIQGCIVDGPFAFDNAVSFEAAKAKGISGQVAGNADIIVVPNLTVGNTLTKSITYIAKKTVVAATVGASVPIVFTSRTESIEGKLLSIALASYVS</sequence>
<dbReference type="Gene3D" id="3.40.718.10">
    <property type="entry name" value="Isopropylmalate Dehydrogenase"/>
    <property type="match status" value="1"/>
</dbReference>
<dbReference type="GO" id="GO:0050182">
    <property type="term" value="F:phosphate butyryltransferase activity"/>
    <property type="evidence" value="ECO:0007669"/>
    <property type="project" value="UniProtKB-EC"/>
</dbReference>
<keyword evidence="6" id="KW-1185">Reference proteome</keyword>
<dbReference type="PIRSF" id="PIRSF000428">
    <property type="entry name" value="P_Ac_trans"/>
    <property type="match status" value="1"/>
</dbReference>